<evidence type="ECO:0000313" key="2">
    <source>
        <dbReference type="EMBL" id="MFC6869744.1"/>
    </source>
</evidence>
<dbReference type="PANTHER" id="PTHR36836">
    <property type="entry name" value="COLANIC ACID BIOSYNTHESIS PROTEIN WCAK"/>
    <property type="match status" value="1"/>
</dbReference>
<dbReference type="EMBL" id="JBHSXX010000001">
    <property type="protein sequence ID" value="MFC6869744.1"/>
    <property type="molecule type" value="Genomic_DNA"/>
</dbReference>
<keyword evidence="3" id="KW-1185">Reference proteome</keyword>
<reference evidence="3" key="1">
    <citation type="journal article" date="2019" name="Int. J. Syst. Evol. Microbiol.">
        <title>The Global Catalogue of Microorganisms (GCM) 10K type strain sequencing project: providing services to taxonomists for standard genome sequencing and annotation.</title>
        <authorList>
            <consortium name="The Broad Institute Genomics Platform"/>
            <consortium name="The Broad Institute Genome Sequencing Center for Infectious Disease"/>
            <person name="Wu L."/>
            <person name="Ma J."/>
        </authorList>
    </citation>
    <scope>NUCLEOTIDE SEQUENCE [LARGE SCALE GENOMIC DNA]</scope>
    <source>
        <strain evidence="3">KCTC 32255</strain>
    </source>
</reference>
<dbReference type="GO" id="GO:0016740">
    <property type="term" value="F:transferase activity"/>
    <property type="evidence" value="ECO:0007669"/>
    <property type="project" value="UniProtKB-KW"/>
</dbReference>
<organism evidence="2 3">
    <name type="scientific">Haloechinothrix salitolerans</name>
    <dbReference type="NCBI Taxonomy" id="926830"/>
    <lineage>
        <taxon>Bacteria</taxon>
        <taxon>Bacillati</taxon>
        <taxon>Actinomycetota</taxon>
        <taxon>Actinomycetes</taxon>
        <taxon>Pseudonocardiales</taxon>
        <taxon>Pseudonocardiaceae</taxon>
        <taxon>Haloechinothrix</taxon>
    </lineage>
</organism>
<dbReference type="PANTHER" id="PTHR36836:SF1">
    <property type="entry name" value="COLANIC ACID BIOSYNTHESIS PROTEIN WCAK"/>
    <property type="match status" value="1"/>
</dbReference>
<proteinExistence type="predicted"/>
<dbReference type="Pfam" id="PF04230">
    <property type="entry name" value="PS_pyruv_trans"/>
    <property type="match status" value="1"/>
</dbReference>
<protein>
    <submittedName>
        <fullName evidence="2">Polysaccharide pyruvyl transferase family protein</fullName>
    </submittedName>
</protein>
<dbReference type="Proteomes" id="UP001596337">
    <property type="component" value="Unassembled WGS sequence"/>
</dbReference>
<sequence>MTRRRWRDSGTHHVGFFGILGSGNLGNDGSLEAVTNYLAKRHPDTRIGFFCMGPDRLARRYDAPARPLQWYEAHAGNATGARATLLKIIGKLLDPLRTLVWVRDKDVVIVPGMGVLEAALPLRPWAMPYSLLSLCLASKLTGTKVALVSVGANVISKPLTRWLVIRGARLADYRSYRDEHSRDALRQMGLDVSGDRVYPDLAFALPVPELPEPRDGAVGVGVMAYHGGNDDRDRADEIHRAYVATMTGFVLWLLAAGRPVRLLSGDKADTDVVDEILAAARARHPDLDPSRLIAEPLTNLHDVLRQLAAVQTVVATRYHNIVCALMLAKPIVAVGYSAKTEVTMAESGLAEFCHPAWEPDLDRLIAQFTDLERRAPELREGMAARSAASRVGVERQLAELSALLFTEHRHTEHRHTEGE</sequence>
<comment type="caution">
    <text evidence="2">The sequence shown here is derived from an EMBL/GenBank/DDBJ whole genome shotgun (WGS) entry which is preliminary data.</text>
</comment>
<keyword evidence="2" id="KW-0808">Transferase</keyword>
<evidence type="ECO:0000313" key="3">
    <source>
        <dbReference type="Proteomes" id="UP001596337"/>
    </source>
</evidence>
<feature type="domain" description="Polysaccharide pyruvyl transferase" evidence="1">
    <location>
        <begin position="24"/>
        <end position="337"/>
    </location>
</feature>
<accession>A0ABW2C6P8</accession>
<dbReference type="RefSeq" id="WP_345397749.1">
    <property type="nucleotide sequence ID" value="NZ_BAABLA010000027.1"/>
</dbReference>
<name>A0ABW2C6P8_9PSEU</name>
<dbReference type="InterPro" id="IPR007345">
    <property type="entry name" value="Polysacch_pyruvyl_Trfase"/>
</dbReference>
<gene>
    <name evidence="2" type="ORF">ACFQGD_21615</name>
</gene>
<evidence type="ECO:0000259" key="1">
    <source>
        <dbReference type="Pfam" id="PF04230"/>
    </source>
</evidence>